<dbReference type="EMBL" id="JAPQKO010000005">
    <property type="protein sequence ID" value="KAJ5162399.1"/>
    <property type="molecule type" value="Genomic_DNA"/>
</dbReference>
<protein>
    <recommendedName>
        <fullName evidence="2">Hpc2-related domain-containing protein</fullName>
    </recommendedName>
</protein>
<accession>A0A9W9I1W1</accession>
<comment type="caution">
    <text evidence="3">The sequence shown here is derived from an EMBL/GenBank/DDBJ whole genome shotgun (WGS) entry which is preliminary data.</text>
</comment>
<feature type="compositionally biased region" description="Low complexity" evidence="1">
    <location>
        <begin position="133"/>
        <end position="145"/>
    </location>
</feature>
<evidence type="ECO:0000256" key="1">
    <source>
        <dbReference type="SAM" id="MobiDB-lite"/>
    </source>
</evidence>
<feature type="region of interest" description="Disordered" evidence="1">
    <location>
        <begin position="468"/>
        <end position="532"/>
    </location>
</feature>
<feature type="compositionally biased region" description="Pro residues" evidence="1">
    <location>
        <begin position="146"/>
        <end position="162"/>
    </location>
</feature>
<evidence type="ECO:0000313" key="4">
    <source>
        <dbReference type="Proteomes" id="UP001146351"/>
    </source>
</evidence>
<feature type="compositionally biased region" description="Low complexity" evidence="1">
    <location>
        <begin position="290"/>
        <end position="318"/>
    </location>
</feature>
<feature type="compositionally biased region" description="Basic residues" evidence="1">
    <location>
        <begin position="577"/>
        <end position="587"/>
    </location>
</feature>
<feature type="compositionally biased region" description="Low complexity" evidence="1">
    <location>
        <begin position="93"/>
        <end position="109"/>
    </location>
</feature>
<organism evidence="3 4">
    <name type="scientific">Penicillium capsulatum</name>
    <dbReference type="NCBI Taxonomy" id="69766"/>
    <lineage>
        <taxon>Eukaryota</taxon>
        <taxon>Fungi</taxon>
        <taxon>Dikarya</taxon>
        <taxon>Ascomycota</taxon>
        <taxon>Pezizomycotina</taxon>
        <taxon>Eurotiomycetes</taxon>
        <taxon>Eurotiomycetidae</taxon>
        <taxon>Eurotiales</taxon>
        <taxon>Aspergillaceae</taxon>
        <taxon>Penicillium</taxon>
    </lineage>
</organism>
<reference evidence="3" key="1">
    <citation type="submission" date="2022-11" db="EMBL/GenBank/DDBJ databases">
        <authorList>
            <person name="Petersen C."/>
        </authorList>
    </citation>
    <scope>NUCLEOTIDE SEQUENCE</scope>
    <source>
        <strain evidence="3">IBT 21917</strain>
    </source>
</reference>
<feature type="compositionally biased region" description="Basic and acidic residues" evidence="1">
    <location>
        <begin position="635"/>
        <end position="646"/>
    </location>
</feature>
<feature type="compositionally biased region" description="Low complexity" evidence="1">
    <location>
        <begin position="679"/>
        <end position="703"/>
    </location>
</feature>
<evidence type="ECO:0000313" key="3">
    <source>
        <dbReference type="EMBL" id="KAJ5162399.1"/>
    </source>
</evidence>
<evidence type="ECO:0000259" key="2">
    <source>
        <dbReference type="Pfam" id="PF08729"/>
    </source>
</evidence>
<gene>
    <name evidence="3" type="ORF">N7492_007791</name>
</gene>
<feature type="region of interest" description="Disordered" evidence="1">
    <location>
        <begin position="1"/>
        <end position="201"/>
    </location>
</feature>
<feature type="compositionally biased region" description="Basic and acidic residues" evidence="1">
    <location>
        <begin position="41"/>
        <end position="62"/>
    </location>
</feature>
<feature type="domain" description="Hpc2-related" evidence="2">
    <location>
        <begin position="517"/>
        <end position="560"/>
    </location>
</feature>
<feature type="region of interest" description="Disordered" evidence="1">
    <location>
        <begin position="562"/>
        <end position="747"/>
    </location>
</feature>
<feature type="compositionally biased region" description="Pro residues" evidence="1">
    <location>
        <begin position="319"/>
        <end position="338"/>
    </location>
</feature>
<feature type="compositionally biased region" description="Pro residues" evidence="1">
    <location>
        <begin position="110"/>
        <end position="132"/>
    </location>
</feature>
<dbReference type="AlphaFoldDB" id="A0A9W9I1W1"/>
<feature type="compositionally biased region" description="Basic and acidic residues" evidence="1">
    <location>
        <begin position="563"/>
        <end position="576"/>
    </location>
</feature>
<proteinExistence type="predicted"/>
<dbReference type="OrthoDB" id="5576775at2759"/>
<feature type="compositionally biased region" description="Gly residues" evidence="1">
    <location>
        <begin position="661"/>
        <end position="678"/>
    </location>
</feature>
<dbReference type="Pfam" id="PF08729">
    <property type="entry name" value="HUN"/>
    <property type="match status" value="1"/>
</dbReference>
<feature type="compositionally biased region" description="Low complexity" evidence="1">
    <location>
        <begin position="233"/>
        <end position="243"/>
    </location>
</feature>
<keyword evidence="4" id="KW-1185">Reference proteome</keyword>
<sequence length="747" mass="76845">MSTDPPAVGMANEDGPPIDTDPKTDGTNARRASGARRSRRKKEDDEPKPKKEKETKDKEKPARAPRRPREKSTTTAASRKKPKLEQLGDGTIAVSAPAPAPAPASVAAPAPTPAPVSNPSPPQAAPTPPHPTPVYSSPHPAGPASYPQPYPPRPQSQPPPPQASHRTSGQNFDPIRSAFDNPSPAPAHVPAYSPQGHIASPLNYRASASPAISSIIDPPAQASQPLYTPLQRSSSGHVSKVSSPAPPAMAPTPSHPSLAPSPMPASSPAHGAVHAPQPFPPSNHYPSYPPSEQRPLPSQPPQLELSPPVLQQHSQQQPAPIPPQAQTPAPVSTPPKQAPPATDAMDVDSKDSVAPSAKKDKTAGTAPSSKAPSPKPARAPKEAPQLPQGSGLITNALFGGVDDSSKSDTRSTPNIIVHVPLQKGNHIVNFAQLAEEQYGFAALHPRLAAHKERMARMAADTAALERNEKGAKGISAGESADEDLSLDVDRDSDVEGDVTMGGTGAGTNGATSEATEGKKKRRKKVEEYDREDPFVDDTELAWQEQAAASKDGFFVYSGPLVQEGEKVQVERADGTIKRGRGRGRGTGRGRSSLASSHPHVPIAAASNVPISQDTGLPLRGPGSRGGTSRRARGSKKADQGDKHGMERSGTAASGAHEGRGGRAGSSAGGSSRGGGASTRGGKAAAATAAATAPSSGPSSGPSSMMSMMDLAPAAPSTPTPNPNPSSNVAPDPVPGPSPLAGPELLMK</sequence>
<dbReference type="Proteomes" id="UP001146351">
    <property type="component" value="Unassembled WGS sequence"/>
</dbReference>
<feature type="region of interest" description="Disordered" evidence="1">
    <location>
        <begin position="215"/>
        <end position="411"/>
    </location>
</feature>
<feature type="compositionally biased region" description="Pro residues" evidence="1">
    <location>
        <begin position="244"/>
        <end position="265"/>
    </location>
</feature>
<name>A0A9W9I1W1_9EURO</name>
<feature type="compositionally biased region" description="Pro residues" evidence="1">
    <location>
        <begin position="277"/>
        <end position="289"/>
    </location>
</feature>
<feature type="compositionally biased region" description="Basic and acidic residues" evidence="1">
    <location>
        <begin position="347"/>
        <end position="362"/>
    </location>
</feature>
<dbReference type="InterPro" id="IPR014840">
    <property type="entry name" value="HRD"/>
</dbReference>
<reference evidence="3" key="2">
    <citation type="journal article" date="2023" name="IMA Fungus">
        <title>Comparative genomic study of the Penicillium genus elucidates a diverse pangenome and 15 lateral gene transfer events.</title>
        <authorList>
            <person name="Petersen C."/>
            <person name="Sorensen T."/>
            <person name="Nielsen M.R."/>
            <person name="Sondergaard T.E."/>
            <person name="Sorensen J.L."/>
            <person name="Fitzpatrick D.A."/>
            <person name="Frisvad J.C."/>
            <person name="Nielsen K.L."/>
        </authorList>
    </citation>
    <scope>NUCLEOTIDE SEQUENCE</scope>
    <source>
        <strain evidence="3">IBT 21917</strain>
    </source>
</reference>